<dbReference type="EMBL" id="FN668653">
    <property type="protein sequence ID" value="CBK23011.2"/>
    <property type="molecule type" value="Genomic_DNA"/>
</dbReference>
<evidence type="ECO:0000313" key="8">
    <source>
        <dbReference type="Proteomes" id="UP000008312"/>
    </source>
</evidence>
<gene>
    <name evidence="7" type="ORF">GSBLH_T00006549001</name>
</gene>
<dbReference type="PANTHER" id="PTHR45255">
    <property type="entry name" value="DNAJ HOMOLOG SUBFAMILY C MEMBER 24"/>
    <property type="match status" value="1"/>
</dbReference>
<evidence type="ECO:0000256" key="4">
    <source>
        <dbReference type="ARBA" id="ARBA00023004"/>
    </source>
</evidence>
<dbReference type="Pfam" id="PF05207">
    <property type="entry name" value="Zn_ribbon_CSL"/>
    <property type="match status" value="1"/>
</dbReference>
<dbReference type="InParanoid" id="D8M4M2"/>
<dbReference type="PROSITE" id="PS00636">
    <property type="entry name" value="DNAJ_1"/>
    <property type="match status" value="1"/>
</dbReference>
<comment type="similarity">
    <text evidence="1">Belongs to the DPH4 family.</text>
</comment>
<sequence length="129" mass="15029">MDDYYAILGVQRSDNVDTIKKAYRKLALTCHPDKGYSTEKFQLVNKAWDVLSDPVKRANYDKQYFADVDVVAQEIFPFSEFDYRSDDACYTHYCRCGGKFEIYEEEVAEKIEYVQCSECSLVCQIVYSS</sequence>
<evidence type="ECO:0000256" key="3">
    <source>
        <dbReference type="ARBA" id="ARBA00022833"/>
    </source>
</evidence>
<accession>D8M4M2</accession>
<feature type="domain" description="J" evidence="5">
    <location>
        <begin position="3"/>
        <end position="64"/>
    </location>
</feature>
<reference evidence="7" key="1">
    <citation type="submission" date="2010-02" db="EMBL/GenBank/DDBJ databases">
        <title>Sequencing and annotation of the Blastocystis hominis genome.</title>
        <authorList>
            <person name="Wincker P."/>
        </authorList>
    </citation>
    <scope>NUCLEOTIDE SEQUENCE</scope>
    <source>
        <strain evidence="7">Singapore isolate B</strain>
    </source>
</reference>
<dbReference type="CDD" id="cd06257">
    <property type="entry name" value="DnaJ"/>
    <property type="match status" value="1"/>
</dbReference>
<keyword evidence="8" id="KW-1185">Reference proteome</keyword>
<dbReference type="GeneID" id="24922673"/>
<dbReference type="Gene3D" id="3.10.660.10">
    <property type="entry name" value="DPH Zinc finger"/>
    <property type="match status" value="1"/>
</dbReference>
<evidence type="ECO:0000313" key="7">
    <source>
        <dbReference type="EMBL" id="CBK23011.2"/>
    </source>
</evidence>
<dbReference type="Gene3D" id="1.10.287.110">
    <property type="entry name" value="DnaJ domain"/>
    <property type="match status" value="1"/>
</dbReference>
<organism evidence="7">
    <name type="scientific">Blastocystis hominis</name>
    <dbReference type="NCBI Taxonomy" id="12968"/>
    <lineage>
        <taxon>Eukaryota</taxon>
        <taxon>Sar</taxon>
        <taxon>Stramenopiles</taxon>
        <taxon>Bigyra</taxon>
        <taxon>Opalozoa</taxon>
        <taxon>Opalinata</taxon>
        <taxon>Blastocystidae</taxon>
        <taxon>Blastocystis</taxon>
    </lineage>
</organism>
<evidence type="ECO:0000256" key="1">
    <source>
        <dbReference type="ARBA" id="ARBA00006169"/>
    </source>
</evidence>
<dbReference type="FunCoup" id="D8M4M2">
    <property type="interactions" value="36"/>
</dbReference>
<evidence type="ECO:0000259" key="6">
    <source>
        <dbReference type="PROSITE" id="PS51074"/>
    </source>
</evidence>
<dbReference type="GO" id="GO:0001671">
    <property type="term" value="F:ATPase activator activity"/>
    <property type="evidence" value="ECO:0007669"/>
    <property type="project" value="TreeGrafter"/>
</dbReference>
<dbReference type="SUPFAM" id="SSF144217">
    <property type="entry name" value="CSL zinc finger"/>
    <property type="match status" value="1"/>
</dbReference>
<dbReference type="OMA" id="WSSAYAY"/>
<evidence type="ECO:0000256" key="2">
    <source>
        <dbReference type="ARBA" id="ARBA00022723"/>
    </source>
</evidence>
<dbReference type="InterPro" id="IPR036869">
    <property type="entry name" value="J_dom_sf"/>
</dbReference>
<dbReference type="PROSITE" id="PS51074">
    <property type="entry name" value="DPH_MB"/>
    <property type="match status" value="1"/>
</dbReference>
<dbReference type="GO" id="GO:0008198">
    <property type="term" value="F:ferrous iron binding"/>
    <property type="evidence" value="ECO:0007669"/>
    <property type="project" value="TreeGrafter"/>
</dbReference>
<dbReference type="PANTHER" id="PTHR45255:SF1">
    <property type="entry name" value="DNAJ HOMOLOG SUBFAMILY C MEMBER 24"/>
    <property type="match status" value="1"/>
</dbReference>
<proteinExistence type="inferred from homology"/>
<evidence type="ECO:0008006" key="9">
    <source>
        <dbReference type="Google" id="ProtNLM"/>
    </source>
</evidence>
<dbReference type="PROSITE" id="PS50076">
    <property type="entry name" value="DNAJ_2"/>
    <property type="match status" value="1"/>
</dbReference>
<dbReference type="SUPFAM" id="SSF46565">
    <property type="entry name" value="Chaperone J-domain"/>
    <property type="match status" value="1"/>
</dbReference>
<dbReference type="RefSeq" id="XP_012897059.1">
    <property type="nucleotide sequence ID" value="XM_013041605.1"/>
</dbReference>
<dbReference type="AlphaFoldDB" id="D8M4M2"/>
<dbReference type="Proteomes" id="UP000008312">
    <property type="component" value="Unassembled WGS sequence"/>
</dbReference>
<feature type="domain" description="DPH-type MB" evidence="6">
    <location>
        <begin position="72"/>
        <end position="128"/>
    </location>
</feature>
<dbReference type="SMART" id="SM00271">
    <property type="entry name" value="DnaJ"/>
    <property type="match status" value="1"/>
</dbReference>
<evidence type="ECO:0000259" key="5">
    <source>
        <dbReference type="PROSITE" id="PS50076"/>
    </source>
</evidence>
<keyword evidence="4" id="KW-0408">Iron</keyword>
<dbReference type="InterPro" id="IPR001623">
    <property type="entry name" value="DnaJ_domain"/>
</dbReference>
<dbReference type="PRINTS" id="PR00625">
    <property type="entry name" value="JDOMAIN"/>
</dbReference>
<keyword evidence="2" id="KW-0479">Metal-binding</keyword>
<dbReference type="OrthoDB" id="205586at2759"/>
<keyword evidence="3" id="KW-0862">Zinc</keyword>
<dbReference type="Pfam" id="PF00226">
    <property type="entry name" value="DnaJ"/>
    <property type="match status" value="1"/>
</dbReference>
<protein>
    <recommendedName>
        <fullName evidence="9">J domain-containing protein</fullName>
    </recommendedName>
</protein>
<dbReference type="InterPro" id="IPR007872">
    <property type="entry name" value="DPH_MB_dom"/>
</dbReference>
<dbReference type="InterPro" id="IPR018253">
    <property type="entry name" value="DnaJ_domain_CS"/>
</dbReference>
<name>D8M4M2_BLAHO</name>
<dbReference type="InterPro" id="IPR036671">
    <property type="entry name" value="DPH_MB_sf"/>
</dbReference>